<gene>
    <name evidence="3" type="ORF">HS088_TW22G00259</name>
</gene>
<dbReference type="EMBL" id="JAAARO010000022">
    <property type="protein sequence ID" value="KAF5726580.1"/>
    <property type="molecule type" value="Genomic_DNA"/>
</dbReference>
<sequence length="147" mass="16210">MEATELGETHKRPTKNVGSENSIEQSPLHHQARNGRGIRAPSPAWEGKGSYEGSHGTPGRPRTRLSASGNESPDEVAAVPKFGDWDENNPASADGYTQIFNKVREERQTARVPGMQAESSHDYSRRQTANNNSAKVLYPLIFLQQPK</sequence>
<evidence type="ECO:0000256" key="1">
    <source>
        <dbReference type="SAM" id="MobiDB-lite"/>
    </source>
</evidence>
<dbReference type="InterPro" id="IPR008700">
    <property type="entry name" value="TypeIII_avirulence_cleave"/>
</dbReference>
<feature type="region of interest" description="Disordered" evidence="1">
    <location>
        <begin position="1"/>
        <end position="94"/>
    </location>
</feature>
<feature type="domain" description="RIN4 pathogenic type III effector avirulence factor Avr cleavage site" evidence="2">
    <location>
        <begin position="77"/>
        <end position="108"/>
    </location>
</feature>
<dbReference type="Pfam" id="PF05627">
    <property type="entry name" value="AvrRpt-cleavage"/>
    <property type="match status" value="1"/>
</dbReference>
<feature type="compositionally biased region" description="Polar residues" evidence="1">
    <location>
        <begin position="16"/>
        <end position="25"/>
    </location>
</feature>
<protein>
    <recommendedName>
        <fullName evidence="2">RIN4 pathogenic type III effector avirulence factor Avr cleavage site domain-containing protein</fullName>
    </recommendedName>
</protein>
<dbReference type="PANTHER" id="PTHR33159">
    <property type="entry name" value="RPM1-INTERACTING PROTEIN 4 (RIN4) FAMILY PROTEIN"/>
    <property type="match status" value="1"/>
</dbReference>
<comment type="caution">
    <text evidence="3">The sequence shown here is derived from an EMBL/GenBank/DDBJ whole genome shotgun (WGS) entry which is preliminary data.</text>
</comment>
<organism evidence="3 4">
    <name type="scientific">Tripterygium wilfordii</name>
    <name type="common">Thunder God vine</name>
    <dbReference type="NCBI Taxonomy" id="458696"/>
    <lineage>
        <taxon>Eukaryota</taxon>
        <taxon>Viridiplantae</taxon>
        <taxon>Streptophyta</taxon>
        <taxon>Embryophyta</taxon>
        <taxon>Tracheophyta</taxon>
        <taxon>Spermatophyta</taxon>
        <taxon>Magnoliopsida</taxon>
        <taxon>eudicotyledons</taxon>
        <taxon>Gunneridae</taxon>
        <taxon>Pentapetalae</taxon>
        <taxon>rosids</taxon>
        <taxon>fabids</taxon>
        <taxon>Celastrales</taxon>
        <taxon>Celastraceae</taxon>
        <taxon>Tripterygium</taxon>
    </lineage>
</organism>
<name>A0A7J7BXE5_TRIWF</name>
<dbReference type="PANTHER" id="PTHR33159:SF6">
    <property type="entry name" value="RPM1-INTERACTING PROTEIN 4"/>
    <property type="match status" value="1"/>
</dbReference>
<evidence type="ECO:0000313" key="3">
    <source>
        <dbReference type="EMBL" id="KAF5726580.1"/>
    </source>
</evidence>
<accession>A0A7J7BXE5</accession>
<reference evidence="3 4" key="1">
    <citation type="journal article" date="2020" name="Nat. Commun.">
        <title>Genome of Tripterygium wilfordii and identification of cytochrome P450 involved in triptolide biosynthesis.</title>
        <authorList>
            <person name="Tu L."/>
            <person name="Su P."/>
            <person name="Zhang Z."/>
            <person name="Gao L."/>
            <person name="Wang J."/>
            <person name="Hu T."/>
            <person name="Zhou J."/>
            <person name="Zhang Y."/>
            <person name="Zhao Y."/>
            <person name="Liu Y."/>
            <person name="Song Y."/>
            <person name="Tong Y."/>
            <person name="Lu Y."/>
            <person name="Yang J."/>
            <person name="Xu C."/>
            <person name="Jia M."/>
            <person name="Peters R.J."/>
            <person name="Huang L."/>
            <person name="Gao W."/>
        </authorList>
    </citation>
    <scope>NUCLEOTIDE SEQUENCE [LARGE SCALE GENOMIC DNA]</scope>
    <source>
        <strain evidence="4">cv. XIE 37</strain>
        <tissue evidence="3">Leaf</tissue>
    </source>
</reference>
<proteinExistence type="predicted"/>
<keyword evidence="4" id="KW-1185">Reference proteome</keyword>
<dbReference type="Proteomes" id="UP000593562">
    <property type="component" value="Unassembled WGS sequence"/>
</dbReference>
<dbReference type="GO" id="GO:0005886">
    <property type="term" value="C:plasma membrane"/>
    <property type="evidence" value="ECO:0007669"/>
    <property type="project" value="TreeGrafter"/>
</dbReference>
<dbReference type="InterPro" id="IPR040387">
    <property type="entry name" value="RIN4/NOI4"/>
</dbReference>
<evidence type="ECO:0000313" key="4">
    <source>
        <dbReference type="Proteomes" id="UP000593562"/>
    </source>
</evidence>
<feature type="region of interest" description="Disordered" evidence="1">
    <location>
        <begin position="107"/>
        <end position="131"/>
    </location>
</feature>
<dbReference type="AlphaFoldDB" id="A0A7J7BXE5"/>
<evidence type="ECO:0000259" key="2">
    <source>
        <dbReference type="Pfam" id="PF05627"/>
    </source>
</evidence>
<dbReference type="InParanoid" id="A0A7J7BXE5"/>